<gene>
    <name evidence="1" type="ORF">A1356_20295</name>
</gene>
<evidence type="ECO:0000313" key="2">
    <source>
        <dbReference type="Proteomes" id="UP000077734"/>
    </source>
</evidence>
<sequence length="82" mass="9144">MVIEVTMKQLLLEIDEITEAKINAVAKTAGLSAQQWLRQIIEEKTATNWPNSIKALAGTWQDAPFSETLRAAEGQDVAREDF</sequence>
<dbReference type="Proteomes" id="UP000077734">
    <property type="component" value="Unassembled WGS sequence"/>
</dbReference>
<evidence type="ECO:0008006" key="3">
    <source>
        <dbReference type="Google" id="ProtNLM"/>
    </source>
</evidence>
<keyword evidence="2" id="KW-1185">Reference proteome</keyword>
<protein>
    <recommendedName>
        <fullName evidence="3">CopG family transcriptional regulator</fullName>
    </recommendedName>
</protein>
<comment type="caution">
    <text evidence="1">The sequence shown here is derived from an EMBL/GenBank/DDBJ whole genome shotgun (WGS) entry which is preliminary data.</text>
</comment>
<accession>A0AA91D9I2</accession>
<organism evidence="1 2">
    <name type="scientific">Methylomonas koyamae</name>
    <dbReference type="NCBI Taxonomy" id="702114"/>
    <lineage>
        <taxon>Bacteria</taxon>
        <taxon>Pseudomonadati</taxon>
        <taxon>Pseudomonadota</taxon>
        <taxon>Gammaproteobacteria</taxon>
        <taxon>Methylococcales</taxon>
        <taxon>Methylococcaceae</taxon>
        <taxon>Methylomonas</taxon>
    </lineage>
</organism>
<dbReference type="AlphaFoldDB" id="A0AA91D9I2"/>
<proteinExistence type="predicted"/>
<name>A0AA91D9I2_9GAMM</name>
<reference evidence="1 2" key="1">
    <citation type="submission" date="2016-03" db="EMBL/GenBank/DDBJ databases">
        <authorList>
            <person name="Heylen K."/>
            <person name="De Vos P."/>
            <person name="Vekeman B."/>
        </authorList>
    </citation>
    <scope>NUCLEOTIDE SEQUENCE [LARGE SCALE GENOMIC DNA]</scope>
    <source>
        <strain evidence="1 2">R-49807</strain>
    </source>
</reference>
<evidence type="ECO:0000313" key="1">
    <source>
        <dbReference type="EMBL" id="OAI21877.1"/>
    </source>
</evidence>
<dbReference type="EMBL" id="LUUL01000132">
    <property type="protein sequence ID" value="OAI21877.1"/>
    <property type="molecule type" value="Genomic_DNA"/>
</dbReference>